<gene>
    <name evidence="1" type="ORF">S01H1_35861</name>
</gene>
<proteinExistence type="predicted"/>
<dbReference type="InterPro" id="IPR036412">
    <property type="entry name" value="HAD-like_sf"/>
</dbReference>
<dbReference type="AlphaFoldDB" id="X0V6B9"/>
<protein>
    <recommendedName>
        <fullName evidence="2">Haloacid dehalogenase-like hydrolase</fullName>
    </recommendedName>
</protein>
<evidence type="ECO:0000313" key="1">
    <source>
        <dbReference type="EMBL" id="GAG13650.1"/>
    </source>
</evidence>
<organism evidence="1">
    <name type="scientific">marine sediment metagenome</name>
    <dbReference type="NCBI Taxonomy" id="412755"/>
    <lineage>
        <taxon>unclassified sequences</taxon>
        <taxon>metagenomes</taxon>
        <taxon>ecological metagenomes</taxon>
    </lineage>
</organism>
<feature type="non-terminal residue" evidence="1">
    <location>
        <position position="242"/>
    </location>
</feature>
<reference evidence="1" key="1">
    <citation type="journal article" date="2014" name="Front. Microbiol.">
        <title>High frequency of phylogenetically diverse reductive dehalogenase-homologous genes in deep subseafloor sedimentary metagenomes.</title>
        <authorList>
            <person name="Kawai M."/>
            <person name="Futagami T."/>
            <person name="Toyoda A."/>
            <person name="Takaki Y."/>
            <person name="Nishi S."/>
            <person name="Hori S."/>
            <person name="Arai W."/>
            <person name="Tsubouchi T."/>
            <person name="Morono Y."/>
            <person name="Uchiyama I."/>
            <person name="Ito T."/>
            <person name="Fujiyama A."/>
            <person name="Inagaki F."/>
            <person name="Takami H."/>
        </authorList>
    </citation>
    <scope>NUCLEOTIDE SEQUENCE</scope>
    <source>
        <strain evidence="1">Expedition CK06-06</strain>
    </source>
</reference>
<dbReference type="EMBL" id="BARS01022428">
    <property type="protein sequence ID" value="GAG13650.1"/>
    <property type="molecule type" value="Genomic_DNA"/>
</dbReference>
<name>X0V6B9_9ZZZZ</name>
<evidence type="ECO:0008006" key="2">
    <source>
        <dbReference type="Google" id="ProtNLM"/>
    </source>
</evidence>
<dbReference type="SUPFAM" id="SSF56784">
    <property type="entry name" value="HAD-like"/>
    <property type="match status" value="1"/>
</dbReference>
<comment type="caution">
    <text evidence="1">The sequence shown here is derived from an EMBL/GenBank/DDBJ whole genome shotgun (WGS) entry which is preliminary data.</text>
</comment>
<accession>X0V6B9</accession>
<sequence>MNPERLTDIQFKDDPEIQLKSFKRTKDFFVAIDTDGCITDNMNGKQMLIFHPHFMEFYNLWGIETYFREVAEYYNLFSKDRGCNRFIAISLTLKALGDRDDVKGVAAETNITLPDVKLLDEYISYTKENKMGLGNTSLGIYLDKNPTDLFYYKLLGWSEAVNRTFPYISAKIPPFDGVKESLAQMAEYADIVVVSKTPYEDLANYWEDQGIDKYVQVIAGQEMGSKGHHIEVAKAAGRYADD</sequence>